<organism evidence="1 2">
    <name type="scientific">Liparis tanakae</name>
    <name type="common">Tanaka's snailfish</name>
    <dbReference type="NCBI Taxonomy" id="230148"/>
    <lineage>
        <taxon>Eukaryota</taxon>
        <taxon>Metazoa</taxon>
        <taxon>Chordata</taxon>
        <taxon>Craniata</taxon>
        <taxon>Vertebrata</taxon>
        <taxon>Euteleostomi</taxon>
        <taxon>Actinopterygii</taxon>
        <taxon>Neopterygii</taxon>
        <taxon>Teleostei</taxon>
        <taxon>Neoteleostei</taxon>
        <taxon>Acanthomorphata</taxon>
        <taxon>Eupercaria</taxon>
        <taxon>Perciformes</taxon>
        <taxon>Cottioidei</taxon>
        <taxon>Cottales</taxon>
        <taxon>Liparidae</taxon>
        <taxon>Liparis</taxon>
    </lineage>
</organism>
<dbReference type="AlphaFoldDB" id="A0A4Z2J4G6"/>
<keyword evidence="2" id="KW-1185">Reference proteome</keyword>
<reference evidence="1 2" key="1">
    <citation type="submission" date="2019-03" db="EMBL/GenBank/DDBJ databases">
        <title>First draft genome of Liparis tanakae, snailfish: a comprehensive survey of snailfish specific genes.</title>
        <authorList>
            <person name="Kim W."/>
            <person name="Song I."/>
            <person name="Jeong J.-H."/>
            <person name="Kim D."/>
            <person name="Kim S."/>
            <person name="Ryu S."/>
            <person name="Song J.Y."/>
            <person name="Lee S.K."/>
        </authorList>
    </citation>
    <scope>NUCLEOTIDE SEQUENCE [LARGE SCALE GENOMIC DNA]</scope>
    <source>
        <tissue evidence="1">Muscle</tissue>
    </source>
</reference>
<dbReference type="EMBL" id="SRLO01000022">
    <property type="protein sequence ID" value="TNN85245.1"/>
    <property type="molecule type" value="Genomic_DNA"/>
</dbReference>
<evidence type="ECO:0000313" key="2">
    <source>
        <dbReference type="Proteomes" id="UP000314294"/>
    </source>
</evidence>
<name>A0A4Z2J4G6_9TELE</name>
<proteinExistence type="predicted"/>
<gene>
    <name evidence="1" type="ORF">EYF80_004595</name>
</gene>
<evidence type="ECO:0000313" key="1">
    <source>
        <dbReference type="EMBL" id="TNN85245.1"/>
    </source>
</evidence>
<accession>A0A4Z2J4G6</accession>
<protein>
    <submittedName>
        <fullName evidence="1">Uncharacterized protein</fullName>
    </submittedName>
</protein>
<sequence length="216" mass="24108">MGELPMCGWSSDVVVETEFRHRGMLERPDDLVSWEEKRSRCVSTRGHDGLGGGKWWKATFLEEGPPTQPDGAVQKVTLEESRSPCVALLPGEGSSERGKHGKACCRQQGGNVGLRHAAQHFLRMPSSCCYATLILQDASKQTHIKATEYSWSPDKGFQTSQRLLSRLHAQPSWEEWDIQCECVGKPVNHCCVAKTTEERKKKRNNPCESTAPFHSG</sequence>
<comment type="caution">
    <text evidence="1">The sequence shown here is derived from an EMBL/GenBank/DDBJ whole genome shotgun (WGS) entry which is preliminary data.</text>
</comment>
<dbReference type="Proteomes" id="UP000314294">
    <property type="component" value="Unassembled WGS sequence"/>
</dbReference>